<keyword evidence="2" id="KW-0288">FMN</keyword>
<proteinExistence type="predicted"/>
<dbReference type="PANTHER" id="PTHR42847">
    <property type="entry name" value="ALKANESULFONATE MONOOXYGENASE"/>
    <property type="match status" value="1"/>
</dbReference>
<keyword evidence="1" id="KW-0285">Flavoprotein</keyword>
<evidence type="ECO:0000313" key="6">
    <source>
        <dbReference type="EMBL" id="GAA3631645.1"/>
    </source>
</evidence>
<evidence type="ECO:0000313" key="7">
    <source>
        <dbReference type="Proteomes" id="UP001501490"/>
    </source>
</evidence>
<evidence type="ECO:0000256" key="4">
    <source>
        <dbReference type="ARBA" id="ARBA00023033"/>
    </source>
</evidence>
<name>A0ABP7AGE5_9ACTN</name>
<dbReference type="Proteomes" id="UP001501490">
    <property type="component" value="Unassembled WGS sequence"/>
</dbReference>
<dbReference type="InterPro" id="IPR011251">
    <property type="entry name" value="Luciferase-like_dom"/>
</dbReference>
<dbReference type="Gene3D" id="3.20.20.30">
    <property type="entry name" value="Luciferase-like domain"/>
    <property type="match status" value="1"/>
</dbReference>
<dbReference type="InterPro" id="IPR036661">
    <property type="entry name" value="Luciferase-like_sf"/>
</dbReference>
<feature type="domain" description="Luciferase-like" evidence="5">
    <location>
        <begin position="3"/>
        <end position="256"/>
    </location>
</feature>
<gene>
    <name evidence="6" type="ORF">GCM10022236_37770</name>
</gene>
<evidence type="ECO:0000256" key="2">
    <source>
        <dbReference type="ARBA" id="ARBA00022643"/>
    </source>
</evidence>
<keyword evidence="4" id="KW-0503">Monooxygenase</keyword>
<dbReference type="SUPFAM" id="SSF51679">
    <property type="entry name" value="Bacterial luciferase-like"/>
    <property type="match status" value="1"/>
</dbReference>
<dbReference type="PANTHER" id="PTHR42847:SF8">
    <property type="entry name" value="CONSERVED PROTEIN"/>
    <property type="match status" value="1"/>
</dbReference>
<evidence type="ECO:0000259" key="5">
    <source>
        <dbReference type="Pfam" id="PF00296"/>
    </source>
</evidence>
<keyword evidence="7" id="KW-1185">Reference proteome</keyword>
<keyword evidence="3" id="KW-0560">Oxidoreductase</keyword>
<dbReference type="EMBL" id="BAABAB010000028">
    <property type="protein sequence ID" value="GAA3631645.1"/>
    <property type="molecule type" value="Genomic_DNA"/>
</dbReference>
<organism evidence="6 7">
    <name type="scientific">Microlunatus ginsengisoli</name>
    <dbReference type="NCBI Taxonomy" id="363863"/>
    <lineage>
        <taxon>Bacteria</taxon>
        <taxon>Bacillati</taxon>
        <taxon>Actinomycetota</taxon>
        <taxon>Actinomycetes</taxon>
        <taxon>Propionibacteriales</taxon>
        <taxon>Propionibacteriaceae</taxon>
        <taxon>Microlunatus</taxon>
    </lineage>
</organism>
<dbReference type="NCBIfam" id="TIGR03560">
    <property type="entry name" value="F420_Rv1855c"/>
    <property type="match status" value="1"/>
</dbReference>
<sequence length="320" mass="34579">MTRLGYQIPNFTYPGIDSSTLFDAVVRQAVAAEQGGFDTVFVMDHFYQLPGLGHPDQAMIECYTLLSALAQHTSRVRLSSLVTGNTYRNPTLLAKILTALDVVSHGRAQLGIGAGWFEFEHDALGYEFGTFTDRFEKLEEALHIVIGMLRGERPSLDGQWYRVRDAINSPAPVGRIPIMIGGGGEKKTLRMVAQYADESNLICAPPDIPRKLEALAEHCERLGRDRSEITVSYLASVCIAPTHEQAVAELEEFLADKPAMVAERSRAGLVGTPDEVAEGVAGLLAAGLDGIVVNAPANGHVDGRVSLLAETLAPLVPTRS</sequence>
<dbReference type="Pfam" id="PF00296">
    <property type="entry name" value="Bac_luciferase"/>
    <property type="match status" value="1"/>
</dbReference>
<comment type="caution">
    <text evidence="6">The sequence shown here is derived from an EMBL/GenBank/DDBJ whole genome shotgun (WGS) entry which is preliminary data.</text>
</comment>
<evidence type="ECO:0000256" key="1">
    <source>
        <dbReference type="ARBA" id="ARBA00022630"/>
    </source>
</evidence>
<dbReference type="InterPro" id="IPR019952">
    <property type="entry name" value="F420_OxRdatse_Rv1855c_pred"/>
</dbReference>
<accession>A0ABP7AGE5</accession>
<evidence type="ECO:0000256" key="3">
    <source>
        <dbReference type="ARBA" id="ARBA00023002"/>
    </source>
</evidence>
<dbReference type="InterPro" id="IPR050172">
    <property type="entry name" value="SsuD_RutA_monooxygenase"/>
</dbReference>
<dbReference type="RefSeq" id="WP_344807461.1">
    <property type="nucleotide sequence ID" value="NZ_BAABAB010000028.1"/>
</dbReference>
<protein>
    <submittedName>
        <fullName evidence="6">LLM class F420-dependent oxidoreductase</fullName>
    </submittedName>
</protein>
<reference evidence="7" key="1">
    <citation type="journal article" date="2019" name="Int. J. Syst. Evol. Microbiol.">
        <title>The Global Catalogue of Microorganisms (GCM) 10K type strain sequencing project: providing services to taxonomists for standard genome sequencing and annotation.</title>
        <authorList>
            <consortium name="The Broad Institute Genomics Platform"/>
            <consortium name="The Broad Institute Genome Sequencing Center for Infectious Disease"/>
            <person name="Wu L."/>
            <person name="Ma J."/>
        </authorList>
    </citation>
    <scope>NUCLEOTIDE SEQUENCE [LARGE SCALE GENOMIC DNA]</scope>
    <source>
        <strain evidence="7">JCM 16929</strain>
    </source>
</reference>